<gene>
    <name evidence="2" type="ORF">GHC57_08425</name>
</gene>
<dbReference type="AlphaFoldDB" id="A0A7X1ZFZ6"/>
<dbReference type="RefSeq" id="WP_153343139.1">
    <property type="nucleotide sequence ID" value="NZ_WIVE01000021.1"/>
</dbReference>
<dbReference type="OrthoDB" id="9799894at2"/>
<sequence>MILYALRCDGGHTFEAWFRDAAAYDRQAEAGAVTCPVCESRGVEKAIMAPRLARHHGARSEPSASPPVPDASGPAESLPAGSDSADAGPEQAPVPLTGSPGDGSEPAADLRALRAFVERTCDDVGDRFAEEARRIHYGETDPRAIRGEATADEAESLRDEGIAFASLPWSRRTNA</sequence>
<dbReference type="Pfam" id="PF06676">
    <property type="entry name" value="DUF1178"/>
    <property type="match status" value="1"/>
</dbReference>
<name>A0A7X1ZFZ6_9PROT</name>
<evidence type="ECO:0000313" key="2">
    <source>
        <dbReference type="EMBL" id="MQX36540.1"/>
    </source>
</evidence>
<evidence type="ECO:0000256" key="1">
    <source>
        <dbReference type="SAM" id="MobiDB-lite"/>
    </source>
</evidence>
<accession>A0A7X1ZFZ6</accession>
<organism evidence="2 3">
    <name type="scientific">Roseospira navarrensis</name>
    <dbReference type="NCBI Taxonomy" id="140058"/>
    <lineage>
        <taxon>Bacteria</taxon>
        <taxon>Pseudomonadati</taxon>
        <taxon>Pseudomonadota</taxon>
        <taxon>Alphaproteobacteria</taxon>
        <taxon>Rhodospirillales</taxon>
        <taxon>Rhodospirillaceae</taxon>
        <taxon>Roseospira</taxon>
    </lineage>
</organism>
<dbReference type="Proteomes" id="UP000434582">
    <property type="component" value="Unassembled WGS sequence"/>
</dbReference>
<dbReference type="PIRSF" id="PIRSF032131">
    <property type="entry name" value="UCP032131"/>
    <property type="match status" value="1"/>
</dbReference>
<protein>
    <submittedName>
        <fullName evidence="2">DUF1178 family protein</fullName>
    </submittedName>
</protein>
<reference evidence="2 3" key="1">
    <citation type="submission" date="2019-10" db="EMBL/GenBank/DDBJ databases">
        <title>Draft whole-genome sequence of the purple nonsulfur photosynthetic bacterium Roseospira navarrensis DSM 15114.</title>
        <authorList>
            <person name="Kyndt J.A."/>
            <person name="Meyer T.E."/>
        </authorList>
    </citation>
    <scope>NUCLEOTIDE SEQUENCE [LARGE SCALE GENOMIC DNA]</scope>
    <source>
        <strain evidence="2 3">DSM 15114</strain>
    </source>
</reference>
<dbReference type="EMBL" id="WIVE01000021">
    <property type="protein sequence ID" value="MQX36540.1"/>
    <property type="molecule type" value="Genomic_DNA"/>
</dbReference>
<evidence type="ECO:0000313" key="3">
    <source>
        <dbReference type="Proteomes" id="UP000434582"/>
    </source>
</evidence>
<proteinExistence type="predicted"/>
<keyword evidence="3" id="KW-1185">Reference proteome</keyword>
<feature type="region of interest" description="Disordered" evidence="1">
    <location>
        <begin position="53"/>
        <end position="111"/>
    </location>
</feature>
<comment type="caution">
    <text evidence="2">The sequence shown here is derived from an EMBL/GenBank/DDBJ whole genome shotgun (WGS) entry which is preliminary data.</text>
</comment>
<dbReference type="InterPro" id="IPR009562">
    <property type="entry name" value="DUF1178"/>
</dbReference>